<reference evidence="2" key="1">
    <citation type="submission" date="2023-04" db="EMBL/GenBank/DDBJ databases">
        <authorList>
            <consortium name="ELIXIR-Norway"/>
        </authorList>
    </citation>
    <scope>NUCLEOTIDE SEQUENCE [LARGE SCALE GENOMIC DNA]</scope>
</reference>
<feature type="compositionally biased region" description="Low complexity" evidence="1">
    <location>
        <begin position="30"/>
        <end position="41"/>
    </location>
</feature>
<proteinExistence type="predicted"/>
<evidence type="ECO:0000313" key="3">
    <source>
        <dbReference type="Proteomes" id="UP001176941"/>
    </source>
</evidence>
<evidence type="ECO:0000313" key="2">
    <source>
        <dbReference type="EMBL" id="CAI9180010.1"/>
    </source>
</evidence>
<feature type="region of interest" description="Disordered" evidence="1">
    <location>
        <begin position="249"/>
        <end position="296"/>
    </location>
</feature>
<accession>A0ABN9A187</accession>
<feature type="compositionally biased region" description="Basic and acidic residues" evidence="1">
    <location>
        <begin position="10"/>
        <end position="20"/>
    </location>
</feature>
<feature type="compositionally biased region" description="Polar residues" evidence="1">
    <location>
        <begin position="65"/>
        <end position="84"/>
    </location>
</feature>
<feature type="compositionally biased region" description="Basic and acidic residues" evidence="1">
    <location>
        <begin position="104"/>
        <end position="134"/>
    </location>
</feature>
<dbReference type="EMBL" id="OX460343">
    <property type="protein sequence ID" value="CAI9180010.1"/>
    <property type="molecule type" value="Genomic_DNA"/>
</dbReference>
<protein>
    <submittedName>
        <fullName evidence="2">Uncharacterized protein</fullName>
    </submittedName>
</protein>
<sequence length="296" mass="30520">MREGSMGPSGEERRFGEEGAFRGAGGIPGRRGALGSRASPSWPLPSAPAREPGRHARHCGGGRSLASTPGAQTRQLSPGNTNQRRYIKGLLVQLRRGKHLTACKRQEKPSFRLGLEDGRARPRPRASEGSRDPLRSSSTAPPAPRGSGRRWAQPEGARSADAGPEFCCPHSRPRRGAGRARDPGRPPAPALGPAPVSPGQGSPPPCTCLPGQGPQPSPAAADACPGFWEALGVRPGCGGRREAAVGLAPAHAGGRAPRVPDPAGQTAASVNAASVPGGGDVCPPRRARVRPTLRGH</sequence>
<feature type="region of interest" description="Disordered" evidence="1">
    <location>
        <begin position="97"/>
        <end position="222"/>
    </location>
</feature>
<evidence type="ECO:0000256" key="1">
    <source>
        <dbReference type="SAM" id="MobiDB-lite"/>
    </source>
</evidence>
<feature type="compositionally biased region" description="Basic residues" evidence="1">
    <location>
        <begin position="285"/>
        <end position="296"/>
    </location>
</feature>
<dbReference type="Proteomes" id="UP001176941">
    <property type="component" value="Chromosome X"/>
</dbReference>
<name>A0ABN9A187_RANTA</name>
<feature type="region of interest" description="Disordered" evidence="1">
    <location>
        <begin position="1"/>
        <end position="84"/>
    </location>
</feature>
<gene>
    <name evidence="2" type="ORF">MRATA1EN1_LOCUS28972</name>
</gene>
<feature type="compositionally biased region" description="Pro residues" evidence="1">
    <location>
        <begin position="185"/>
        <end position="217"/>
    </location>
</feature>
<keyword evidence="3" id="KW-1185">Reference proteome</keyword>
<organism evidence="2 3">
    <name type="scientific">Rangifer tarandus platyrhynchus</name>
    <name type="common">Svalbard reindeer</name>
    <dbReference type="NCBI Taxonomy" id="3082113"/>
    <lineage>
        <taxon>Eukaryota</taxon>
        <taxon>Metazoa</taxon>
        <taxon>Chordata</taxon>
        <taxon>Craniata</taxon>
        <taxon>Vertebrata</taxon>
        <taxon>Euteleostomi</taxon>
        <taxon>Mammalia</taxon>
        <taxon>Eutheria</taxon>
        <taxon>Laurasiatheria</taxon>
        <taxon>Artiodactyla</taxon>
        <taxon>Ruminantia</taxon>
        <taxon>Pecora</taxon>
        <taxon>Cervidae</taxon>
        <taxon>Odocoileinae</taxon>
        <taxon>Rangifer</taxon>
    </lineage>
</organism>